<dbReference type="InterPro" id="IPR011009">
    <property type="entry name" value="Kinase-like_dom_sf"/>
</dbReference>
<evidence type="ECO:0000259" key="8">
    <source>
        <dbReference type="PROSITE" id="PS50011"/>
    </source>
</evidence>
<keyword evidence="10" id="KW-1185">Reference proteome</keyword>
<dbReference type="Gene3D" id="3.30.200.20">
    <property type="entry name" value="Phosphorylase Kinase, domain 1"/>
    <property type="match status" value="1"/>
</dbReference>
<dbReference type="SMART" id="SM00220">
    <property type="entry name" value="S_TKc"/>
    <property type="match status" value="1"/>
</dbReference>
<dbReference type="PROSITE" id="PS00108">
    <property type="entry name" value="PROTEIN_KINASE_ST"/>
    <property type="match status" value="1"/>
</dbReference>
<feature type="domain" description="Protein kinase" evidence="8">
    <location>
        <begin position="412"/>
        <end position="813"/>
    </location>
</feature>
<proteinExistence type="inferred from homology"/>
<dbReference type="PANTHER" id="PTHR11042">
    <property type="entry name" value="EUKARYOTIC TRANSLATION INITIATION FACTOR 2-ALPHA KINASE EIF2-ALPHA KINASE -RELATED"/>
    <property type="match status" value="1"/>
</dbReference>
<dbReference type="Proteomes" id="UP000816034">
    <property type="component" value="Unassembled WGS sequence"/>
</dbReference>
<dbReference type="GO" id="GO:0004672">
    <property type="term" value="F:protein kinase activity"/>
    <property type="evidence" value="ECO:0007669"/>
    <property type="project" value="InterPro"/>
</dbReference>
<comment type="caution">
    <text evidence="9">The sequence shown here is derived from an EMBL/GenBank/DDBJ whole genome shotgun (WGS) entry which is preliminary data.</text>
</comment>
<comment type="similarity">
    <text evidence="5">Belongs to the protein kinase superfamily. Ser/Thr protein kinase family. GCN2 subfamily.</text>
</comment>
<dbReference type="RefSeq" id="XP_044549110.1">
    <property type="nucleotide sequence ID" value="XM_044693705.1"/>
</dbReference>
<evidence type="ECO:0000256" key="3">
    <source>
        <dbReference type="ARBA" id="ARBA00022777"/>
    </source>
</evidence>
<evidence type="ECO:0000256" key="1">
    <source>
        <dbReference type="ARBA" id="ARBA00022679"/>
    </source>
</evidence>
<feature type="compositionally biased region" description="Low complexity" evidence="6">
    <location>
        <begin position="220"/>
        <end position="230"/>
    </location>
</feature>
<dbReference type="InterPro" id="IPR000008">
    <property type="entry name" value="C2_dom"/>
</dbReference>
<evidence type="ECO:0000259" key="7">
    <source>
        <dbReference type="PROSITE" id="PS50004"/>
    </source>
</evidence>
<dbReference type="Gene3D" id="1.10.510.10">
    <property type="entry name" value="Transferase(Phosphotransferase) domain 1"/>
    <property type="match status" value="1"/>
</dbReference>
<dbReference type="AlphaFoldDB" id="A0AA88GLV6"/>
<dbReference type="InterPro" id="IPR035892">
    <property type="entry name" value="C2_domain_sf"/>
</dbReference>
<dbReference type="GO" id="GO:0005737">
    <property type="term" value="C:cytoplasm"/>
    <property type="evidence" value="ECO:0007669"/>
    <property type="project" value="TreeGrafter"/>
</dbReference>
<dbReference type="InterPro" id="IPR050339">
    <property type="entry name" value="CC_SR_Kinase"/>
</dbReference>
<dbReference type="GO" id="GO:0005524">
    <property type="term" value="F:ATP binding"/>
    <property type="evidence" value="ECO:0007669"/>
    <property type="project" value="UniProtKB-KW"/>
</dbReference>
<reference evidence="9 10" key="1">
    <citation type="journal article" date="2018" name="BMC Genomics">
        <title>The genome of Naegleria lovaniensis, the basis for a comparative approach to unravel pathogenicity factors of the human pathogenic amoeba N. fowleri.</title>
        <authorList>
            <person name="Liechti N."/>
            <person name="Schurch N."/>
            <person name="Bruggmann R."/>
            <person name="Wittwer M."/>
        </authorList>
    </citation>
    <scope>NUCLEOTIDE SEQUENCE [LARGE SCALE GENOMIC DNA]</scope>
    <source>
        <strain evidence="9 10">ATCC 30569</strain>
    </source>
</reference>
<dbReference type="PANTHER" id="PTHR11042:SF190">
    <property type="entry name" value="MITOSIS INHIBITOR PROTEIN KINASE MIK1"/>
    <property type="match status" value="1"/>
</dbReference>
<organism evidence="9 10">
    <name type="scientific">Naegleria lovaniensis</name>
    <name type="common">Amoeba</name>
    <dbReference type="NCBI Taxonomy" id="51637"/>
    <lineage>
        <taxon>Eukaryota</taxon>
        <taxon>Discoba</taxon>
        <taxon>Heterolobosea</taxon>
        <taxon>Tetramitia</taxon>
        <taxon>Eutetramitia</taxon>
        <taxon>Vahlkampfiidae</taxon>
        <taxon>Naegleria</taxon>
    </lineage>
</organism>
<evidence type="ECO:0008006" key="11">
    <source>
        <dbReference type="Google" id="ProtNLM"/>
    </source>
</evidence>
<gene>
    <name evidence="9" type="ORF">C9374_004102</name>
</gene>
<feature type="compositionally biased region" description="Low complexity" evidence="6">
    <location>
        <begin position="35"/>
        <end position="47"/>
    </location>
</feature>
<keyword evidence="2" id="KW-0547">Nucleotide-binding</keyword>
<feature type="region of interest" description="Disordered" evidence="6">
    <location>
        <begin position="1"/>
        <end position="65"/>
    </location>
</feature>
<keyword evidence="3" id="KW-0418">Kinase</keyword>
<evidence type="ECO:0000313" key="10">
    <source>
        <dbReference type="Proteomes" id="UP000816034"/>
    </source>
</evidence>
<evidence type="ECO:0000313" key="9">
    <source>
        <dbReference type="EMBL" id="KAG2383431.1"/>
    </source>
</evidence>
<dbReference type="SUPFAM" id="SSF56112">
    <property type="entry name" value="Protein kinase-like (PK-like)"/>
    <property type="match status" value="1"/>
</dbReference>
<dbReference type="PROSITE" id="PS50011">
    <property type="entry name" value="PROTEIN_KINASE_DOM"/>
    <property type="match status" value="1"/>
</dbReference>
<sequence>MFQHMKDLLVPKSRSRDSDAKPLTDMYAEDEVLGSSSSHQQQRISHSVHARLNDEGSSDPCSTDISNTEIITSHSTTTMINHSSNNNNHNNNNTNIHSSVGHQLSPLSRQQHSSNAAAALASTTGSNNGSPNSPRRNALFMFNRKSTAGILGGNSLVASSTGNSISKTKSSSWTVISSSGFDRQPFIIVNLKAGEDLVACDRNGKSDPFCEFTYRYLPNNNNNSNNTTNSQIDSSQLRGEHLVETKKSSTMKKTLNPLWGESFFFSVRNVEQIGNDDYFVGAIKDELIVTVWDFDLFQSNDFMGRVTVPLSQLLQNQTQKFYLKLEGVPNGFIYLEITAIHCGLNIGDDHSVLSIAASISPENENSSPRNGDSTQDLDLSPEIFTFEKLLETNSTFKKLYEEYNSKQSRYEYELIKPLGEGAVGLVFKAMRNTIMSDNGQTNENGSNGSSSIVALKKVTIDHWQTALEIMYEVDVIRHLDQGILAQCENLVHHNRIFIESIKPSEKRSKRANLKALSQRKNSVQSLKDYNDEIIICFEMSLFNLGDMQKFLEMKQRKGKKLEMKTFISYLRQLAHALSLMHHPELRNENQPVCEKDDTGSLQQQMNDRSILCHRDIKPQNIFFSDDEYQTIKLADYSFLVRHDPQDSNESTDNHEGMDDSMFNLPTSPTGNASNTSTTDAYGLKTTKLCGSIPHMAPELYIQMISDDPTLTPTTLQSNNNNSIEMLTKTDIFSFGVVAYQLVTFDTKLDHSFYRRIMPSHIKFPNSKTDKKKQKEAYNEFIEELEFELFKLVDSNRFDLKRVWPCIERSHSELSQMESIRKTHCFTMSFNITRIDEQV</sequence>
<feature type="compositionally biased region" description="Low complexity" evidence="6">
    <location>
        <begin position="113"/>
        <end position="136"/>
    </location>
</feature>
<feature type="compositionally biased region" description="Basic and acidic residues" evidence="6">
    <location>
        <begin position="1"/>
        <end position="22"/>
    </location>
</feature>
<dbReference type="InterPro" id="IPR008271">
    <property type="entry name" value="Ser/Thr_kinase_AS"/>
</dbReference>
<keyword evidence="1" id="KW-0808">Transferase</keyword>
<dbReference type="EMBL" id="PYSW02000020">
    <property type="protein sequence ID" value="KAG2383431.1"/>
    <property type="molecule type" value="Genomic_DNA"/>
</dbReference>
<protein>
    <recommendedName>
        <fullName evidence="11">Protein kinase</fullName>
    </recommendedName>
</protein>
<dbReference type="GO" id="GO:0005634">
    <property type="term" value="C:nucleus"/>
    <property type="evidence" value="ECO:0007669"/>
    <property type="project" value="TreeGrafter"/>
</dbReference>
<dbReference type="Gene3D" id="2.60.40.150">
    <property type="entry name" value="C2 domain"/>
    <property type="match status" value="1"/>
</dbReference>
<feature type="region of interest" description="Disordered" evidence="6">
    <location>
        <begin position="220"/>
        <end position="239"/>
    </location>
</feature>
<dbReference type="Pfam" id="PF00168">
    <property type="entry name" value="C2"/>
    <property type="match status" value="1"/>
</dbReference>
<feature type="region of interest" description="Disordered" evidence="6">
    <location>
        <begin position="104"/>
        <end position="136"/>
    </location>
</feature>
<evidence type="ECO:0000256" key="5">
    <source>
        <dbReference type="ARBA" id="ARBA00037982"/>
    </source>
</evidence>
<dbReference type="SMART" id="SM00239">
    <property type="entry name" value="C2"/>
    <property type="match status" value="1"/>
</dbReference>
<evidence type="ECO:0000256" key="6">
    <source>
        <dbReference type="SAM" id="MobiDB-lite"/>
    </source>
</evidence>
<accession>A0AA88GLV6</accession>
<feature type="domain" description="C2" evidence="7">
    <location>
        <begin position="167"/>
        <end position="323"/>
    </location>
</feature>
<dbReference type="PROSITE" id="PS50004">
    <property type="entry name" value="C2"/>
    <property type="match status" value="1"/>
</dbReference>
<evidence type="ECO:0000256" key="4">
    <source>
        <dbReference type="ARBA" id="ARBA00022840"/>
    </source>
</evidence>
<name>A0AA88GLV6_NAELO</name>
<evidence type="ECO:0000256" key="2">
    <source>
        <dbReference type="ARBA" id="ARBA00022741"/>
    </source>
</evidence>
<keyword evidence="4" id="KW-0067">ATP-binding</keyword>
<dbReference type="SUPFAM" id="SSF49562">
    <property type="entry name" value="C2 domain (Calcium/lipid-binding domain, CaLB)"/>
    <property type="match status" value="1"/>
</dbReference>
<dbReference type="GeneID" id="68096557"/>
<dbReference type="InterPro" id="IPR000719">
    <property type="entry name" value="Prot_kinase_dom"/>
</dbReference>